<evidence type="ECO:0000313" key="8">
    <source>
        <dbReference type="Proteomes" id="UP000676996"/>
    </source>
</evidence>
<accession>A0A8T4IF40</accession>
<dbReference type="InterPro" id="IPR036328">
    <property type="entry name" value="MliC_sf"/>
</dbReference>
<dbReference type="Pfam" id="PF09864">
    <property type="entry name" value="MliC"/>
    <property type="match status" value="1"/>
</dbReference>
<dbReference type="SUPFAM" id="SSF141488">
    <property type="entry name" value="YdhA-like"/>
    <property type="match status" value="1"/>
</dbReference>
<organism evidence="7 8">
    <name type="scientific">Stakelama marina</name>
    <dbReference type="NCBI Taxonomy" id="2826939"/>
    <lineage>
        <taxon>Bacteria</taxon>
        <taxon>Pseudomonadati</taxon>
        <taxon>Pseudomonadota</taxon>
        <taxon>Alphaproteobacteria</taxon>
        <taxon>Sphingomonadales</taxon>
        <taxon>Sphingomonadaceae</taxon>
        <taxon>Stakelama</taxon>
    </lineage>
</organism>
<keyword evidence="4" id="KW-0449">Lipoprotein</keyword>
<evidence type="ECO:0000256" key="5">
    <source>
        <dbReference type="SAM" id="MobiDB-lite"/>
    </source>
</evidence>
<comment type="caution">
    <text evidence="7">The sequence shown here is derived from an EMBL/GenBank/DDBJ whole genome shotgun (WGS) entry which is preliminary data.</text>
</comment>
<protein>
    <submittedName>
        <fullName evidence="7">MliC family protein</fullName>
    </submittedName>
</protein>
<dbReference type="AlphaFoldDB" id="A0A8T4IF40"/>
<dbReference type="RefSeq" id="WP_284054485.1">
    <property type="nucleotide sequence ID" value="NZ_JAGRQC010000003.1"/>
</dbReference>
<dbReference type="Gene3D" id="2.40.128.200">
    <property type="match status" value="1"/>
</dbReference>
<reference evidence="7" key="1">
    <citation type="submission" date="2021-04" db="EMBL/GenBank/DDBJ databases">
        <title>Ouciella asimina sp. nov., isolated from the surface seawater in the hydrothermal field of Okinawa Trough.</title>
        <authorList>
            <person name="Shuang W."/>
        </authorList>
    </citation>
    <scope>NUCLEOTIDE SEQUENCE</scope>
    <source>
        <strain evidence="7">LXI357</strain>
    </source>
</reference>
<dbReference type="Proteomes" id="UP000676996">
    <property type="component" value="Unassembled WGS sequence"/>
</dbReference>
<keyword evidence="3" id="KW-0564">Palmitate</keyword>
<evidence type="ECO:0000313" key="7">
    <source>
        <dbReference type="EMBL" id="MBR0553247.1"/>
    </source>
</evidence>
<dbReference type="EMBL" id="JAGRQC010000003">
    <property type="protein sequence ID" value="MBR0553247.1"/>
    <property type="molecule type" value="Genomic_DNA"/>
</dbReference>
<keyword evidence="2" id="KW-0472">Membrane</keyword>
<feature type="region of interest" description="Disordered" evidence="5">
    <location>
        <begin position="1"/>
        <end position="21"/>
    </location>
</feature>
<gene>
    <name evidence="7" type="ORF">J7S20_12085</name>
</gene>
<name>A0A8T4IF40_9SPHN</name>
<sequence>MAAATNVAEPPPADSAPGNNAGQAAADIITARFTCIDGSALVVRYDKGADTATVVRGAKQVATLDHQRSGSGIYYRSGEYVLRGKGGEISFSTPDQPPLPCTQTG</sequence>
<dbReference type="InterPro" id="IPR018660">
    <property type="entry name" value="MliC"/>
</dbReference>
<evidence type="ECO:0000259" key="6">
    <source>
        <dbReference type="Pfam" id="PF09864"/>
    </source>
</evidence>
<evidence type="ECO:0000256" key="1">
    <source>
        <dbReference type="ARBA" id="ARBA00022729"/>
    </source>
</evidence>
<evidence type="ECO:0000256" key="2">
    <source>
        <dbReference type="ARBA" id="ARBA00023136"/>
    </source>
</evidence>
<evidence type="ECO:0000256" key="4">
    <source>
        <dbReference type="ARBA" id="ARBA00023288"/>
    </source>
</evidence>
<keyword evidence="1" id="KW-0732">Signal</keyword>
<proteinExistence type="predicted"/>
<feature type="domain" description="C-type lysozyme inhibitor" evidence="6">
    <location>
        <begin position="33"/>
        <end position="98"/>
    </location>
</feature>
<evidence type="ECO:0000256" key="3">
    <source>
        <dbReference type="ARBA" id="ARBA00023139"/>
    </source>
</evidence>
<keyword evidence="8" id="KW-1185">Reference proteome</keyword>